<gene>
    <name evidence="1" type="ORF">OG814_13720</name>
</gene>
<evidence type="ECO:0000313" key="1">
    <source>
        <dbReference type="EMBL" id="WTR70255.1"/>
    </source>
</evidence>
<evidence type="ECO:0000313" key="2">
    <source>
        <dbReference type="Proteomes" id="UP001622594"/>
    </source>
</evidence>
<sequence length="376" mass="41100">MSPPPSPRPLTPQGARALQGMLRYEIGPGLGERELDDVEARFGFSFAADHRVFLGAGLPLGTYWPDWRDGDPGQLADLLARPVEGMLFDVERNGFWHPSWSPRPPGTAEAVRVARAESAGVPQLVPVFGHRFLPGTAGEWGHPVLSVQQTDIIFYGNDLADYLRREFVGASSGLTAHATVDFWSYFVEDGSHDATAPTPYTPYARSAREAVECFRMLALERLIGRRHFPAQLIEAALTALVLDVDTESVPLLAGLTRAEHDRAEGLFEQVIDELGLAGSLPRDDTGLPWEAARWELVRWWLRLIVNGSLDPGAGGDVIAHEGWRPLSRPAGLAPLFAKVEAHNDWAAIRAGTRAQLAAPIVTEAERLLAGPWPPRG</sequence>
<dbReference type="PANTHER" id="PTHR32011:SF2">
    <property type="entry name" value="OS08G0472400 PROTEIN"/>
    <property type="match status" value="1"/>
</dbReference>
<protein>
    <submittedName>
        <fullName evidence="1">Uncharacterized protein</fullName>
    </submittedName>
</protein>
<organism evidence="1 2">
    <name type="scientific">Streptomyces zaomyceticus</name>
    <dbReference type="NCBI Taxonomy" id="68286"/>
    <lineage>
        <taxon>Bacteria</taxon>
        <taxon>Bacillati</taxon>
        <taxon>Actinomycetota</taxon>
        <taxon>Actinomycetes</taxon>
        <taxon>Kitasatosporales</taxon>
        <taxon>Streptomycetaceae</taxon>
        <taxon>Streptomyces</taxon>
    </lineage>
</organism>
<dbReference type="RefSeq" id="WP_398165105.1">
    <property type="nucleotide sequence ID" value="NZ_CP108188.1"/>
</dbReference>
<proteinExistence type="predicted"/>
<name>A0ABZ1LBM7_9ACTN</name>
<dbReference type="EMBL" id="CP108188">
    <property type="protein sequence ID" value="WTR70255.1"/>
    <property type="molecule type" value="Genomic_DNA"/>
</dbReference>
<keyword evidence="2" id="KW-1185">Reference proteome</keyword>
<dbReference type="PANTHER" id="PTHR32011">
    <property type="entry name" value="OS08G0472400 PROTEIN"/>
    <property type="match status" value="1"/>
</dbReference>
<dbReference type="Proteomes" id="UP001622594">
    <property type="component" value="Chromosome"/>
</dbReference>
<reference evidence="1 2" key="1">
    <citation type="submission" date="2022-10" db="EMBL/GenBank/DDBJ databases">
        <title>The complete genomes of actinobacterial strains from the NBC collection.</title>
        <authorList>
            <person name="Joergensen T.S."/>
            <person name="Alvarez Arevalo M."/>
            <person name="Sterndorff E.B."/>
            <person name="Faurdal D."/>
            <person name="Vuksanovic O."/>
            <person name="Mourched A.-S."/>
            <person name="Charusanti P."/>
            <person name="Shaw S."/>
            <person name="Blin K."/>
            <person name="Weber T."/>
        </authorList>
    </citation>
    <scope>NUCLEOTIDE SEQUENCE [LARGE SCALE GENOMIC DNA]</scope>
    <source>
        <strain evidence="1 2">NBC_00123</strain>
    </source>
</reference>
<accession>A0ABZ1LBM7</accession>